<keyword evidence="1" id="KW-1133">Transmembrane helix</keyword>
<keyword evidence="1" id="KW-0472">Membrane</keyword>
<protein>
    <submittedName>
        <fullName evidence="2">Uncharacterized protein</fullName>
    </submittedName>
</protein>
<dbReference type="Proteomes" id="UP000683925">
    <property type="component" value="Unassembled WGS sequence"/>
</dbReference>
<dbReference type="EMBL" id="CAJJDP010000120">
    <property type="protein sequence ID" value="CAD8199941.1"/>
    <property type="molecule type" value="Genomic_DNA"/>
</dbReference>
<evidence type="ECO:0000313" key="2">
    <source>
        <dbReference type="EMBL" id="CAD8199941.1"/>
    </source>
</evidence>
<feature type="transmembrane region" description="Helical" evidence="1">
    <location>
        <begin position="277"/>
        <end position="298"/>
    </location>
</feature>
<keyword evidence="3" id="KW-1185">Reference proteome</keyword>
<keyword evidence="1" id="KW-0812">Transmembrane</keyword>
<sequence length="459" mass="54462">MKQVQKRQESNYLQQLTDNIKVINQDQCDASGVFQELFQSYKHYYQGYMQKDRIKMLFNQSHERNGSDDLIIHCGTITKTTNIFICNIYSNQGEKPLKFKLLNPVQRLIMICQQYYAAKIQIRCISSRFGRYSTLQRVSVQQEITQQIQYIYTLSRRNVQSQGQQKAKLKHAFYYKDLSQRYLLIMNFHLMELHAYFLFSLEQLFLHAFMDKFNKQVKYEQACAPYQIPFFASQYFRIKSDIQVSCKVAQLFQRNSNFLQISIFQDTNQYINYFVDILLYFYCLVFTMNIYFNLQLILTRIHSPRNSQVFLNWKGTPATARPGKSEFSSNMARRDMKLRELETKNETKDHLLIFCSDPIAGSGLLTQQFIEIFDIYYLQCYLCLLNKYQFQNFLLKSSINNINLDEALRSTTLQLQINLKYIVQFLKNSTGIQSQAPSKPPSIINPRCLDINYKFYIKL</sequence>
<accession>A0A8S1XGC1</accession>
<organism evidence="2 3">
    <name type="scientific">Paramecium octaurelia</name>
    <dbReference type="NCBI Taxonomy" id="43137"/>
    <lineage>
        <taxon>Eukaryota</taxon>
        <taxon>Sar</taxon>
        <taxon>Alveolata</taxon>
        <taxon>Ciliophora</taxon>
        <taxon>Intramacronucleata</taxon>
        <taxon>Oligohymenophorea</taxon>
        <taxon>Peniculida</taxon>
        <taxon>Parameciidae</taxon>
        <taxon>Paramecium</taxon>
    </lineage>
</organism>
<evidence type="ECO:0000256" key="1">
    <source>
        <dbReference type="SAM" id="Phobius"/>
    </source>
</evidence>
<name>A0A8S1XGC1_PAROT</name>
<dbReference type="AlphaFoldDB" id="A0A8S1XGC1"/>
<comment type="caution">
    <text evidence="2">The sequence shown here is derived from an EMBL/GenBank/DDBJ whole genome shotgun (WGS) entry which is preliminary data.</text>
</comment>
<reference evidence="2" key="1">
    <citation type="submission" date="2021-01" db="EMBL/GenBank/DDBJ databases">
        <authorList>
            <consortium name="Genoscope - CEA"/>
            <person name="William W."/>
        </authorList>
    </citation>
    <scope>NUCLEOTIDE SEQUENCE</scope>
</reference>
<proteinExistence type="predicted"/>
<gene>
    <name evidence="2" type="ORF">POCTA_138.1.T1200210</name>
</gene>
<evidence type="ECO:0000313" key="3">
    <source>
        <dbReference type="Proteomes" id="UP000683925"/>
    </source>
</evidence>